<evidence type="ECO:0000313" key="2">
    <source>
        <dbReference type="Proteomes" id="UP000224829"/>
    </source>
</evidence>
<dbReference type="Proteomes" id="UP000224829">
    <property type="component" value="Segment"/>
</dbReference>
<dbReference type="EMBL" id="MF063068">
    <property type="protein sequence ID" value="ARV77394.1"/>
    <property type="molecule type" value="Genomic_DNA"/>
</dbReference>
<protein>
    <recommendedName>
        <fullName evidence="3">Virion structural protein</fullName>
    </recommendedName>
</protein>
<evidence type="ECO:0000313" key="1">
    <source>
        <dbReference type="EMBL" id="ARV77394.1"/>
    </source>
</evidence>
<sequence>MADKVVPSLPGGYYVSERTVSWSFDPSVTGVAYSLNGLPPSISEYIAYDTLVPPNPFIAVTQDGKGRVVYDGGFPKFYNTQAPAPGTPFASLSASFKYLYNAINWTADPMKVAAGNKKILILGDVPAPSNYAVKDVGANGFFTSFTNLCQSVGFTPTFKDTSDYGGYLNATLSEMSNYACILVMGAIGGGDPKITNNCVTDMTSFRASGGGIILITDDGPDIPNIGAAYPPPQVSRQFFVTVNKIAVQFGAYFTGLYDRTPVNVGFLRANYGDHPLYAGMDNSESINAGGSESKVIVTTTTLVAPGTIGPITFPVGTSNKIHWLVKTSDGSIYTYSFVYNIDTGEIILFKDANGNEISQIDIGWDYLAKPRVDLSGTGLGTLQGSIYKGGVKVGETYYDETNGTKQIWFAGVGVPVVNGDVIQATVDVPFTYSRNMTINRKSAPIKPMTGKAKIAQALHKLVPTELRQRAVEKVFAAIQPFYPVAYKLGGAQNIQVLRDYLAGVVPLTDVTINAYDVTAALNAALAVPPSGSAANKDMILDMANNRVYRYLGGNWAQVPGVTNQQIFGAPRVIQTQSGGKRWRLNTDGSISVL</sequence>
<evidence type="ECO:0008006" key="3">
    <source>
        <dbReference type="Google" id="ProtNLM"/>
    </source>
</evidence>
<gene>
    <name evidence="1" type="ORF">NOXIFER_229</name>
</gene>
<name>A0A1Y0SXP6_9CAUD</name>
<accession>A0A1Y0SXP6</accession>
<organism evidence="1 2">
    <name type="scientific">Pseudomonas phage Noxifer</name>
    <dbReference type="NCBI Taxonomy" id="2006684"/>
    <lineage>
        <taxon>Viruses</taxon>
        <taxon>Duplodnaviria</taxon>
        <taxon>Heunggongvirae</taxon>
        <taxon>Uroviricota</taxon>
        <taxon>Caudoviricetes</taxon>
        <taxon>Chimalliviridae</taxon>
        <taxon>Noxifervirus</taxon>
        <taxon>Noxifervirus noxifer</taxon>
    </lineage>
</organism>
<proteinExistence type="predicted"/>
<reference evidence="1 2" key="1">
    <citation type="submission" date="2017-05" db="EMBL/GenBank/DDBJ databases">
        <authorList>
            <person name="Song R."/>
            <person name="Chenine A.L."/>
            <person name="Ruprecht R.M."/>
        </authorList>
    </citation>
    <scope>NUCLEOTIDE SEQUENCE [LARGE SCALE GENOMIC DNA]</scope>
</reference>
<keyword evidence="2" id="KW-1185">Reference proteome</keyword>
<dbReference type="OrthoDB" id="19516at10239"/>